<comment type="function">
    <text evidence="2">Binds to DNA and alters its conformation. May be involved in regulation of gene expression, nucleoid organization and DNA protection.</text>
</comment>
<evidence type="ECO:0000313" key="4">
    <source>
        <dbReference type="EMBL" id="QZO01913.1"/>
    </source>
</evidence>
<dbReference type="InterPro" id="IPR036894">
    <property type="entry name" value="YbaB-like_sf"/>
</dbReference>
<dbReference type="Proteomes" id="UP000825701">
    <property type="component" value="Chromosome"/>
</dbReference>
<dbReference type="KEGG" id="cmet:K6K41_11650"/>
<dbReference type="PANTHER" id="PTHR33449:SF1">
    <property type="entry name" value="NUCLEOID-ASSOCIATED PROTEIN YBAB"/>
    <property type="match status" value="1"/>
</dbReference>
<reference evidence="4" key="1">
    <citation type="submission" date="2021-08" db="EMBL/GenBank/DDBJ databases">
        <authorList>
            <person name="Zhang H."/>
            <person name="Xu M."/>
            <person name="Yu Z."/>
            <person name="Yang L."/>
            <person name="Cai Y."/>
        </authorList>
    </citation>
    <scope>NUCLEOTIDE SEQUENCE</scope>
    <source>
        <strain evidence="4">CHL1</strain>
    </source>
</reference>
<sequence length="106" mass="11358">MRDLMGMMAKAKELQQKMQEAQSELDQVVVEGSSGGGLVTVRLTAKGQLVGIKLDPSLLKPDEAEIVEDLIVAAHTEARNKAEAAMQEKMQGLTAGLPIPPGMKLF</sequence>
<dbReference type="NCBIfam" id="TIGR00103">
    <property type="entry name" value="DNA_YbaB_EbfC"/>
    <property type="match status" value="1"/>
</dbReference>
<keyword evidence="3" id="KW-0175">Coiled coil</keyword>
<keyword evidence="1 2" id="KW-0238">DNA-binding</keyword>
<dbReference type="PANTHER" id="PTHR33449">
    <property type="entry name" value="NUCLEOID-ASSOCIATED PROTEIN YBAB"/>
    <property type="match status" value="1"/>
</dbReference>
<evidence type="ECO:0000313" key="5">
    <source>
        <dbReference type="Proteomes" id="UP000825701"/>
    </source>
</evidence>
<evidence type="ECO:0000256" key="2">
    <source>
        <dbReference type="HAMAP-Rule" id="MF_00274"/>
    </source>
</evidence>
<dbReference type="Pfam" id="PF02575">
    <property type="entry name" value="YbaB_DNA_bd"/>
    <property type="match status" value="1"/>
</dbReference>
<dbReference type="InterPro" id="IPR004401">
    <property type="entry name" value="YbaB/EbfC"/>
</dbReference>
<dbReference type="GO" id="GO:0043590">
    <property type="term" value="C:bacterial nucleoid"/>
    <property type="evidence" value="ECO:0007669"/>
    <property type="project" value="UniProtKB-UniRule"/>
</dbReference>
<dbReference type="GO" id="GO:0005829">
    <property type="term" value="C:cytosol"/>
    <property type="evidence" value="ECO:0007669"/>
    <property type="project" value="TreeGrafter"/>
</dbReference>
<gene>
    <name evidence="4" type="ORF">K6K41_11650</name>
</gene>
<proteinExistence type="inferred from homology"/>
<comment type="subcellular location">
    <subcellularLocation>
        <location evidence="2">Cytoplasm</location>
        <location evidence="2">Nucleoid</location>
    </subcellularLocation>
</comment>
<comment type="similarity">
    <text evidence="2">Belongs to the YbaB/EbfC family.</text>
</comment>
<evidence type="ECO:0000256" key="1">
    <source>
        <dbReference type="ARBA" id="ARBA00023125"/>
    </source>
</evidence>
<dbReference type="AlphaFoldDB" id="A0A9E6RBT6"/>
<dbReference type="Gene3D" id="3.30.1310.10">
    <property type="entry name" value="Nucleoid-associated protein YbaB-like domain"/>
    <property type="match status" value="1"/>
</dbReference>
<dbReference type="PIRSF" id="PIRSF004555">
    <property type="entry name" value="UCP004555"/>
    <property type="match status" value="1"/>
</dbReference>
<comment type="subunit">
    <text evidence="2">Homodimer.</text>
</comment>
<keyword evidence="5" id="KW-1185">Reference proteome</keyword>
<protein>
    <recommendedName>
        <fullName evidence="2">Nucleoid-associated protein K6K41_11650</fullName>
    </recommendedName>
</protein>
<dbReference type="GO" id="GO:0003677">
    <property type="term" value="F:DNA binding"/>
    <property type="evidence" value="ECO:0007669"/>
    <property type="project" value="UniProtKB-UniRule"/>
</dbReference>
<evidence type="ECO:0000256" key="3">
    <source>
        <dbReference type="SAM" id="Coils"/>
    </source>
</evidence>
<organism evidence="4 5">
    <name type="scientific">Chenggangzhangella methanolivorans</name>
    <dbReference type="NCBI Taxonomy" id="1437009"/>
    <lineage>
        <taxon>Bacteria</taxon>
        <taxon>Pseudomonadati</taxon>
        <taxon>Pseudomonadota</taxon>
        <taxon>Alphaproteobacteria</taxon>
        <taxon>Hyphomicrobiales</taxon>
        <taxon>Methylopilaceae</taxon>
        <taxon>Chenggangzhangella</taxon>
    </lineage>
</organism>
<dbReference type="EMBL" id="CP081869">
    <property type="protein sequence ID" value="QZO01913.1"/>
    <property type="molecule type" value="Genomic_DNA"/>
</dbReference>
<name>A0A9E6RBT6_9HYPH</name>
<accession>A0A9E6RBT6</accession>
<dbReference type="HAMAP" id="MF_00274">
    <property type="entry name" value="DNA_YbaB_EbfC"/>
    <property type="match status" value="1"/>
</dbReference>
<feature type="coiled-coil region" evidence="3">
    <location>
        <begin position="4"/>
        <end position="31"/>
    </location>
</feature>
<dbReference type="SUPFAM" id="SSF82607">
    <property type="entry name" value="YbaB-like"/>
    <property type="match status" value="1"/>
</dbReference>
<dbReference type="RefSeq" id="WP_261405276.1">
    <property type="nucleotide sequence ID" value="NZ_CP081869.1"/>
</dbReference>
<keyword evidence="2" id="KW-0963">Cytoplasm</keyword>